<keyword evidence="2" id="KW-1185">Reference proteome</keyword>
<dbReference type="Gene3D" id="1.10.260.40">
    <property type="entry name" value="lambda repressor-like DNA-binding domains"/>
    <property type="match status" value="1"/>
</dbReference>
<dbReference type="Proteomes" id="UP000572680">
    <property type="component" value="Unassembled WGS sequence"/>
</dbReference>
<evidence type="ECO:0000313" key="1">
    <source>
        <dbReference type="EMBL" id="MBA8948503.1"/>
    </source>
</evidence>
<reference evidence="1 2" key="1">
    <citation type="submission" date="2020-08" db="EMBL/GenBank/DDBJ databases">
        <title>Genomic Encyclopedia of Type Strains, Phase IV (KMG-IV): sequencing the most valuable type-strain genomes for metagenomic binning, comparative biology and taxonomic classification.</title>
        <authorList>
            <person name="Goeker M."/>
        </authorList>
    </citation>
    <scope>NUCLEOTIDE SEQUENCE [LARGE SCALE GENOMIC DNA]</scope>
    <source>
        <strain evidence="1 2">DSM 44197</strain>
    </source>
</reference>
<dbReference type="InterPro" id="IPR010982">
    <property type="entry name" value="Lambda_DNA-bd_dom_sf"/>
</dbReference>
<dbReference type="AlphaFoldDB" id="A0A7W3LI58"/>
<sequence length="434" mass="47475">MTPDEKRTPEERRRAIGERLRTERRRHGWLKPETAQRLRDVLTGSQRPDLDTLVSYIKRWEAGRSGISERYRAAYAEIYGLPEDLLFDVSRSLEQGARPVQSSPAEDVVELAAWLEQSNVGDGVIGYLETATRRLTFDYARQPPLTVLEEATALQAKVTRILRSGRQRIAQTQALLTISAELLAVISLLAGDVGRCRLADVYGYAAWMCADETDSDTARALVLCAQSKTARWEGRFRDAAALARRGFELAPATARGRVLLAVSEATALQSSGDVAAAREALARAQAAADAPGAADQSADAWSCPRARQETYALQVGLGARDPAAMLRSVQAADDAWADGDQWVYGTWAQVRIGAALAHVMTGDPEGATAELEPVFALGDDYRVVTIIGRMSEVGQRLKHSRYGRDPRAAELRDRIRAFQAGSLERKAVTAPEVS</sequence>
<dbReference type="EMBL" id="JACJIA010000001">
    <property type="protein sequence ID" value="MBA8948503.1"/>
    <property type="molecule type" value="Genomic_DNA"/>
</dbReference>
<proteinExistence type="predicted"/>
<dbReference type="CDD" id="cd00093">
    <property type="entry name" value="HTH_XRE"/>
    <property type="match status" value="1"/>
</dbReference>
<dbReference type="RefSeq" id="WP_182841129.1">
    <property type="nucleotide sequence ID" value="NZ_BAAALP010000074.1"/>
</dbReference>
<evidence type="ECO:0000313" key="2">
    <source>
        <dbReference type="Proteomes" id="UP000572680"/>
    </source>
</evidence>
<dbReference type="InterPro" id="IPR001387">
    <property type="entry name" value="Cro/C1-type_HTH"/>
</dbReference>
<comment type="caution">
    <text evidence="1">The sequence shown here is derived from an EMBL/GenBank/DDBJ whole genome shotgun (WGS) entry which is preliminary data.</text>
</comment>
<name>A0A7W3LI58_ACTNM</name>
<dbReference type="GO" id="GO:0003677">
    <property type="term" value="F:DNA binding"/>
    <property type="evidence" value="ECO:0007669"/>
    <property type="project" value="InterPro"/>
</dbReference>
<organism evidence="1 2">
    <name type="scientific">Actinomadura namibiensis</name>
    <dbReference type="NCBI Taxonomy" id="182080"/>
    <lineage>
        <taxon>Bacteria</taxon>
        <taxon>Bacillati</taxon>
        <taxon>Actinomycetota</taxon>
        <taxon>Actinomycetes</taxon>
        <taxon>Streptosporangiales</taxon>
        <taxon>Thermomonosporaceae</taxon>
        <taxon>Actinomadura</taxon>
    </lineage>
</organism>
<accession>A0A7W3LI58</accession>
<protein>
    <submittedName>
        <fullName evidence="1">Transcriptional regulator with XRE-family HTH domain</fullName>
    </submittedName>
</protein>
<gene>
    <name evidence="1" type="ORF">HNR61_000101</name>
</gene>